<dbReference type="EMBL" id="CP110421">
    <property type="protein sequence ID" value="WAQ81109.1"/>
    <property type="molecule type" value="Genomic_DNA"/>
</dbReference>
<name>A0ABY7C7Z9_9BASI</name>
<evidence type="ECO:0000313" key="3">
    <source>
        <dbReference type="Proteomes" id="UP001164743"/>
    </source>
</evidence>
<accession>A0ABY7C7Z9</accession>
<dbReference type="Proteomes" id="UP001164743">
    <property type="component" value="Chromosome 1A"/>
</dbReference>
<dbReference type="RefSeq" id="XP_053016664.1">
    <property type="nucleotide sequence ID" value="XM_053165476.1"/>
</dbReference>
<keyword evidence="3" id="KW-1185">Reference proteome</keyword>
<evidence type="ECO:0000256" key="1">
    <source>
        <dbReference type="SAM" id="MobiDB-lite"/>
    </source>
</evidence>
<organism evidence="2 3">
    <name type="scientific">Puccinia triticina</name>
    <dbReference type="NCBI Taxonomy" id="208348"/>
    <lineage>
        <taxon>Eukaryota</taxon>
        <taxon>Fungi</taxon>
        <taxon>Dikarya</taxon>
        <taxon>Basidiomycota</taxon>
        <taxon>Pucciniomycotina</taxon>
        <taxon>Pucciniomycetes</taxon>
        <taxon>Pucciniales</taxon>
        <taxon>Pucciniaceae</taxon>
        <taxon>Puccinia</taxon>
    </lineage>
</organism>
<feature type="compositionally biased region" description="Polar residues" evidence="1">
    <location>
        <begin position="73"/>
        <end position="84"/>
    </location>
</feature>
<reference evidence="2" key="1">
    <citation type="submission" date="2022-10" db="EMBL/GenBank/DDBJ databases">
        <title>Puccinia triticina Genome sequencing and assembly.</title>
        <authorList>
            <person name="Li C."/>
        </authorList>
    </citation>
    <scope>NUCLEOTIDE SEQUENCE</scope>
    <source>
        <strain evidence="2">Pt15</strain>
    </source>
</reference>
<proteinExistence type="predicted"/>
<dbReference type="GeneID" id="77806371"/>
<protein>
    <submittedName>
        <fullName evidence="2">Uncharacterized protein</fullName>
    </submittedName>
</protein>
<sequence>MNSSSKGKPSLPFLEEGLLTLTPLLNTLHASSHLHPALYPHFLATTPSETPSLFTPGSSSLTSSPTRLSATSKTSRQTLSTRELNNSVFVSQPVKEAEGEDELSIRAEEEPLCLLNMFPTSAGLLAYTPPEQLRSETLWRLPPWTSGC</sequence>
<feature type="region of interest" description="Disordered" evidence="1">
    <location>
        <begin position="49"/>
        <end position="84"/>
    </location>
</feature>
<feature type="compositionally biased region" description="Low complexity" evidence="1">
    <location>
        <begin position="50"/>
        <end position="72"/>
    </location>
</feature>
<gene>
    <name evidence="2" type="ORF">PtA15_1A447</name>
</gene>
<evidence type="ECO:0000313" key="2">
    <source>
        <dbReference type="EMBL" id="WAQ81109.1"/>
    </source>
</evidence>